<proteinExistence type="predicted"/>
<accession>N9DX42</accession>
<evidence type="ECO:0000313" key="2">
    <source>
        <dbReference type="Proteomes" id="UP000018417"/>
    </source>
</evidence>
<reference evidence="1 2" key="1">
    <citation type="submission" date="2013-02" db="EMBL/GenBank/DDBJ databases">
        <title>The Genome Sequence of Acinetobacter beijerinckii ANC 3835.</title>
        <authorList>
            <consortium name="The Broad Institute Genome Sequencing Platform"/>
            <consortium name="The Broad Institute Genome Sequencing Center for Infectious Disease"/>
            <person name="Cerqueira G."/>
            <person name="Feldgarden M."/>
            <person name="Courvalin P."/>
            <person name="Perichon B."/>
            <person name="Grillot-Courvalin C."/>
            <person name="Clermont D."/>
            <person name="Rocha E."/>
            <person name="Yoon E.-J."/>
            <person name="Nemec A."/>
            <person name="Walker B."/>
            <person name="Young S.K."/>
            <person name="Zeng Q."/>
            <person name="Gargeya S."/>
            <person name="Fitzgerald M."/>
            <person name="Haas B."/>
            <person name="Abouelleil A."/>
            <person name="Alvarado L."/>
            <person name="Arachchi H.M."/>
            <person name="Berlin A.M."/>
            <person name="Chapman S.B."/>
            <person name="Dewar J."/>
            <person name="Goldberg J."/>
            <person name="Griggs A."/>
            <person name="Gujja S."/>
            <person name="Hansen M."/>
            <person name="Howarth C."/>
            <person name="Imamovic A."/>
            <person name="Larimer J."/>
            <person name="McCowan C."/>
            <person name="Murphy C."/>
            <person name="Neiman D."/>
            <person name="Pearson M."/>
            <person name="Priest M."/>
            <person name="Roberts A."/>
            <person name="Saif S."/>
            <person name="Shea T."/>
            <person name="Sisk P."/>
            <person name="Sykes S."/>
            <person name="Wortman J."/>
            <person name="Nusbaum C."/>
            <person name="Birren B."/>
        </authorList>
    </citation>
    <scope>NUCLEOTIDE SEQUENCE [LARGE SCALE GENOMIC DNA]</scope>
    <source>
        <strain evidence="1 2">ANC 3835</strain>
    </source>
</reference>
<organism evidence="1 2">
    <name type="scientific">Acinetobacter beijerinckii ANC 3835</name>
    <dbReference type="NCBI Taxonomy" id="1217649"/>
    <lineage>
        <taxon>Bacteria</taxon>
        <taxon>Pseudomonadati</taxon>
        <taxon>Pseudomonadota</taxon>
        <taxon>Gammaproteobacteria</taxon>
        <taxon>Moraxellales</taxon>
        <taxon>Moraxellaceae</taxon>
        <taxon>Acinetobacter</taxon>
    </lineage>
</organism>
<dbReference type="EMBL" id="APQK01000017">
    <property type="protein sequence ID" value="ENW02803.1"/>
    <property type="molecule type" value="Genomic_DNA"/>
</dbReference>
<dbReference type="AlphaFoldDB" id="N9DX42"/>
<dbReference type="HOGENOM" id="CLU_3194836_0_0_6"/>
<sequence>MNKTHDIAKLCNEIQEIMKIHFLLNFYKPNLKSADNLNSEIIISH</sequence>
<gene>
    <name evidence="1" type="ORF">F934_02977</name>
</gene>
<name>N9DX42_9GAMM</name>
<evidence type="ECO:0000313" key="1">
    <source>
        <dbReference type="EMBL" id="ENW02803.1"/>
    </source>
</evidence>
<protein>
    <submittedName>
        <fullName evidence="1">Uncharacterized protein</fullName>
    </submittedName>
</protein>
<comment type="caution">
    <text evidence="1">The sequence shown here is derived from an EMBL/GenBank/DDBJ whole genome shotgun (WGS) entry which is preliminary data.</text>
</comment>
<dbReference type="Proteomes" id="UP000018417">
    <property type="component" value="Unassembled WGS sequence"/>
</dbReference>